<name>A0A0B6Y7E0_9EUPU</name>
<proteinExistence type="predicted"/>
<accession>A0A0B6Y7E0</accession>
<gene>
    <name evidence="2" type="primary">ORF15040</name>
</gene>
<feature type="non-terminal residue" evidence="2">
    <location>
        <position position="92"/>
    </location>
</feature>
<sequence length="92" mass="10376">MRPVGEIKSAVLSKTDDKMQIMCTSYEHKRILIKNCTQKFDRESHETTGSVNPNLEGLHQKKQISRCTHSTPRLWLGGSESDHNPRAPGSNT</sequence>
<protein>
    <submittedName>
        <fullName evidence="2">Uncharacterized protein</fullName>
    </submittedName>
</protein>
<evidence type="ECO:0000313" key="2">
    <source>
        <dbReference type="EMBL" id="CEK51988.1"/>
    </source>
</evidence>
<evidence type="ECO:0000256" key="1">
    <source>
        <dbReference type="SAM" id="MobiDB-lite"/>
    </source>
</evidence>
<organism evidence="2">
    <name type="scientific">Arion vulgaris</name>
    <dbReference type="NCBI Taxonomy" id="1028688"/>
    <lineage>
        <taxon>Eukaryota</taxon>
        <taxon>Metazoa</taxon>
        <taxon>Spiralia</taxon>
        <taxon>Lophotrochozoa</taxon>
        <taxon>Mollusca</taxon>
        <taxon>Gastropoda</taxon>
        <taxon>Heterobranchia</taxon>
        <taxon>Euthyneura</taxon>
        <taxon>Panpulmonata</taxon>
        <taxon>Eupulmonata</taxon>
        <taxon>Stylommatophora</taxon>
        <taxon>Helicina</taxon>
        <taxon>Arionoidea</taxon>
        <taxon>Arionidae</taxon>
        <taxon>Arion</taxon>
    </lineage>
</organism>
<reference evidence="2" key="1">
    <citation type="submission" date="2014-12" db="EMBL/GenBank/DDBJ databases">
        <title>Insight into the proteome of Arion vulgaris.</title>
        <authorList>
            <person name="Aradska J."/>
            <person name="Bulat T."/>
            <person name="Smidak R."/>
            <person name="Sarate P."/>
            <person name="Gangsoo J."/>
            <person name="Sialana F."/>
            <person name="Bilban M."/>
            <person name="Lubec G."/>
        </authorList>
    </citation>
    <scope>NUCLEOTIDE SEQUENCE</scope>
    <source>
        <tissue evidence="2">Skin</tissue>
    </source>
</reference>
<dbReference type="AlphaFoldDB" id="A0A0B6Y7E0"/>
<feature type="region of interest" description="Disordered" evidence="1">
    <location>
        <begin position="44"/>
        <end position="92"/>
    </location>
</feature>
<dbReference type="EMBL" id="HACG01005123">
    <property type="protein sequence ID" value="CEK51988.1"/>
    <property type="molecule type" value="Transcribed_RNA"/>
</dbReference>